<keyword evidence="5" id="KW-1185">Reference proteome</keyword>
<dbReference type="RefSeq" id="WP_034874067.1">
    <property type="nucleotide sequence ID" value="NZ_AZMV01000001.1"/>
</dbReference>
<organism evidence="4 5">
    <name type="scientific">Bifidobacterium moukalabense DSM 27321</name>
    <dbReference type="NCBI Taxonomy" id="1435051"/>
    <lineage>
        <taxon>Bacteria</taxon>
        <taxon>Bacillati</taxon>
        <taxon>Actinomycetota</taxon>
        <taxon>Actinomycetes</taxon>
        <taxon>Bifidobacteriales</taxon>
        <taxon>Bifidobacteriaceae</taxon>
        <taxon>Bifidobacterium</taxon>
    </lineage>
</organism>
<dbReference type="InterPro" id="IPR050107">
    <property type="entry name" value="ABC_carbohydrate_import_ATPase"/>
</dbReference>
<dbReference type="EMBL" id="AZMV01000001">
    <property type="protein sequence ID" value="ETY72291.1"/>
    <property type="molecule type" value="Genomic_DNA"/>
</dbReference>
<evidence type="ECO:0000256" key="2">
    <source>
        <dbReference type="ARBA" id="ARBA00022840"/>
    </source>
</evidence>
<keyword evidence="1" id="KW-0547">Nucleotide-binding</keyword>
<dbReference type="GeneID" id="97503168"/>
<dbReference type="InterPro" id="IPR027417">
    <property type="entry name" value="P-loop_NTPase"/>
</dbReference>
<evidence type="ECO:0000256" key="1">
    <source>
        <dbReference type="ARBA" id="ARBA00022741"/>
    </source>
</evidence>
<dbReference type="OrthoDB" id="7875923at2"/>
<dbReference type="InterPro" id="IPR003593">
    <property type="entry name" value="AAA+_ATPase"/>
</dbReference>
<dbReference type="PANTHER" id="PTHR43790:SF8">
    <property type="entry name" value="SUGAR ABC TRANSPORTER ATP-BINDING PROTEIN"/>
    <property type="match status" value="1"/>
</dbReference>
<dbReference type="SMART" id="SM00382">
    <property type="entry name" value="AAA"/>
    <property type="match status" value="1"/>
</dbReference>
<dbReference type="PATRIC" id="fig|1435051.3.peg.302"/>
<evidence type="ECO:0000313" key="4">
    <source>
        <dbReference type="EMBL" id="ETY72291.1"/>
    </source>
</evidence>
<dbReference type="SUPFAM" id="SSF52540">
    <property type="entry name" value="P-loop containing nucleoside triphosphate hydrolases"/>
    <property type="match status" value="1"/>
</dbReference>
<dbReference type="GO" id="GO:0005524">
    <property type="term" value="F:ATP binding"/>
    <property type="evidence" value="ECO:0007669"/>
    <property type="project" value="UniProtKB-KW"/>
</dbReference>
<dbReference type="PANTHER" id="PTHR43790">
    <property type="entry name" value="CARBOHYDRATE TRANSPORT ATP-BINDING PROTEIN MG119-RELATED"/>
    <property type="match status" value="1"/>
</dbReference>
<dbReference type="Pfam" id="PF00005">
    <property type="entry name" value="ABC_tran"/>
    <property type="match status" value="1"/>
</dbReference>
<dbReference type="CDD" id="cd03216">
    <property type="entry name" value="ABC_Carb_Monos_I"/>
    <property type="match status" value="1"/>
</dbReference>
<proteinExistence type="predicted"/>
<dbReference type="AlphaFoldDB" id="W4NCS5"/>
<dbReference type="Proteomes" id="UP000019155">
    <property type="component" value="Unassembled WGS sequence"/>
</dbReference>
<keyword evidence="2 4" id="KW-0067">ATP-binding</keyword>
<accession>W4NCS5</accession>
<feature type="domain" description="ABC transporter" evidence="3">
    <location>
        <begin position="8"/>
        <end position="244"/>
    </location>
</feature>
<dbReference type="InterPro" id="IPR003439">
    <property type="entry name" value="ABC_transporter-like_ATP-bd"/>
</dbReference>
<dbReference type="eggNOG" id="COG1129">
    <property type="taxonomic scope" value="Bacteria"/>
</dbReference>
<dbReference type="STRING" id="1435051.BMOU_0308"/>
<evidence type="ECO:0000259" key="3">
    <source>
        <dbReference type="PROSITE" id="PS50893"/>
    </source>
</evidence>
<reference evidence="4 5" key="1">
    <citation type="journal article" date="2014" name="Genome Announc.">
        <title>The Genome Sequence of Bifidobacterium moukalabense DSM 27321 Highlights the Close Phylogenetic Relatedness with the Bifidobacterium dentium Taxon.</title>
        <authorList>
            <person name="Lugli G.A."/>
            <person name="Duranti S."/>
            <person name="Milani C."/>
            <person name="Turroni F."/>
            <person name="Viappiani A."/>
            <person name="Mangifesta M."/>
            <person name="van Sinderen D."/>
            <person name="Ventura M."/>
        </authorList>
    </citation>
    <scope>NUCLEOTIDE SEQUENCE [LARGE SCALE GENOMIC DNA]</scope>
    <source>
        <strain evidence="4 5">DSM 27321</strain>
    </source>
</reference>
<sequence>MKDTTPLLEIRDVSMRFEFVEALKSVNLTIGHQEVVALVGDNGAGKSTLVKIIAGLYQPSTGHLRIHGKETKINDIRSANDLGIASVFQDNEFCENLSVAANLFLGKELRTNYGIRDEDSMNVRARTVLNTLSSSIQVSRPISSLSMGQRRTVAIAKTLLNDPDLILLDEPTDSLSIIQTAEVLEYIRRLRTEGRSVIMVCHDLPDVFAIADRIAVLRQGRIIAVHNANETSYEQILAEIAGIPNTDGLEDADDKTTLPYGNFSPRRGLIKRRAEQSGLLAWT</sequence>
<comment type="caution">
    <text evidence="4">The sequence shown here is derived from an EMBL/GenBank/DDBJ whole genome shotgun (WGS) entry which is preliminary data.</text>
</comment>
<protein>
    <submittedName>
        <fullName evidence="4">Ribose transport ATP-binding protein RbsA</fullName>
    </submittedName>
</protein>
<dbReference type="Gene3D" id="3.40.50.300">
    <property type="entry name" value="P-loop containing nucleotide triphosphate hydrolases"/>
    <property type="match status" value="1"/>
</dbReference>
<name>W4NCS5_9BIFI</name>
<gene>
    <name evidence="4" type="ORF">BMOU_0308</name>
</gene>
<dbReference type="GO" id="GO:0016887">
    <property type="term" value="F:ATP hydrolysis activity"/>
    <property type="evidence" value="ECO:0007669"/>
    <property type="project" value="InterPro"/>
</dbReference>
<evidence type="ECO:0000313" key="5">
    <source>
        <dbReference type="Proteomes" id="UP000019155"/>
    </source>
</evidence>
<dbReference type="PROSITE" id="PS50893">
    <property type="entry name" value="ABC_TRANSPORTER_2"/>
    <property type="match status" value="1"/>
</dbReference>